<protein>
    <submittedName>
        <fullName evidence="3">CHAP domain-domain-containing protein</fullName>
    </submittedName>
</protein>
<dbReference type="EMBL" id="MCGN01000002">
    <property type="protein sequence ID" value="ORZ01520.1"/>
    <property type="molecule type" value="Genomic_DNA"/>
</dbReference>
<evidence type="ECO:0000256" key="1">
    <source>
        <dbReference type="SAM" id="SignalP"/>
    </source>
</evidence>
<dbReference type="OrthoDB" id="2251794at2759"/>
<dbReference type="STRING" id="13706.A0A1X2HQ65"/>
<keyword evidence="1" id="KW-0732">Signal</keyword>
<sequence length="230" mass="24543">MKFLGLIAIIAAAASSSVACAYQITHSSTLNCRNKPSTSGSIVKTYKTGDDLKISCQTFGTVIEGNNLWDKTQDGCYAADHYIKTGVNGFVTSACSGTNKNVPGVTGDDYKYKGNCGAVDKWNYYTCQCTSFVAQRINERLGVAFTNRYKGHAWGNANSWSAAAKASGVTINSTPKPGAIAQTTAGTYGHVAWVAAVNGNTVTLEEYNYGVKEGYGQRTVSASTYNYIHL</sequence>
<feature type="chain" id="PRO_5012575179" evidence="1">
    <location>
        <begin position="22"/>
        <end position="230"/>
    </location>
</feature>
<proteinExistence type="predicted"/>
<dbReference type="Gene3D" id="2.30.30.40">
    <property type="entry name" value="SH3 Domains"/>
    <property type="match status" value="1"/>
</dbReference>
<reference evidence="3 4" key="1">
    <citation type="submission" date="2016-07" db="EMBL/GenBank/DDBJ databases">
        <title>Pervasive Adenine N6-methylation of Active Genes in Fungi.</title>
        <authorList>
            <consortium name="DOE Joint Genome Institute"/>
            <person name="Mondo S.J."/>
            <person name="Dannebaum R.O."/>
            <person name="Kuo R.C."/>
            <person name="Labutti K."/>
            <person name="Haridas S."/>
            <person name="Kuo A."/>
            <person name="Salamov A."/>
            <person name="Ahrendt S.R."/>
            <person name="Lipzen A."/>
            <person name="Sullivan W."/>
            <person name="Andreopoulos W.B."/>
            <person name="Clum A."/>
            <person name="Lindquist E."/>
            <person name="Daum C."/>
            <person name="Ramamoorthy G.K."/>
            <person name="Gryganskyi A."/>
            <person name="Culley D."/>
            <person name="Magnuson J.K."/>
            <person name="James T.Y."/>
            <person name="O'Malley M.A."/>
            <person name="Stajich J.E."/>
            <person name="Spatafora J.W."/>
            <person name="Visel A."/>
            <person name="Grigoriev I.V."/>
        </authorList>
    </citation>
    <scope>NUCLEOTIDE SEQUENCE [LARGE SCALE GENOMIC DNA]</scope>
    <source>
        <strain evidence="3 4">NRRL 2496</strain>
    </source>
</reference>
<gene>
    <name evidence="3" type="ORF">BCR43DRAFT_181326</name>
</gene>
<evidence type="ECO:0000259" key="2">
    <source>
        <dbReference type="PROSITE" id="PS50911"/>
    </source>
</evidence>
<dbReference type="InterPro" id="IPR007921">
    <property type="entry name" value="CHAP_dom"/>
</dbReference>
<dbReference type="PROSITE" id="PS50911">
    <property type="entry name" value="CHAP"/>
    <property type="match status" value="1"/>
</dbReference>
<dbReference type="InterPro" id="IPR038765">
    <property type="entry name" value="Papain-like_cys_pep_sf"/>
</dbReference>
<dbReference type="Gene3D" id="3.90.1720.10">
    <property type="entry name" value="endopeptidase domain like (from Nostoc punctiforme)"/>
    <property type="match status" value="1"/>
</dbReference>
<dbReference type="OMA" id="NANTWDE"/>
<feature type="signal peptide" evidence="1">
    <location>
        <begin position="1"/>
        <end position="21"/>
    </location>
</feature>
<dbReference type="PROSITE" id="PS51257">
    <property type="entry name" value="PROKAR_LIPOPROTEIN"/>
    <property type="match status" value="1"/>
</dbReference>
<comment type="caution">
    <text evidence="3">The sequence shown here is derived from an EMBL/GenBank/DDBJ whole genome shotgun (WGS) entry which is preliminary data.</text>
</comment>
<evidence type="ECO:0000313" key="4">
    <source>
        <dbReference type="Proteomes" id="UP000242180"/>
    </source>
</evidence>
<name>A0A1X2HQ65_SYNRA</name>
<evidence type="ECO:0000313" key="3">
    <source>
        <dbReference type="EMBL" id="ORZ01520.1"/>
    </source>
</evidence>
<dbReference type="Proteomes" id="UP000242180">
    <property type="component" value="Unassembled WGS sequence"/>
</dbReference>
<dbReference type="Pfam" id="PF05257">
    <property type="entry name" value="CHAP"/>
    <property type="match status" value="1"/>
</dbReference>
<accession>A0A1X2HQ65</accession>
<organism evidence="3 4">
    <name type="scientific">Syncephalastrum racemosum</name>
    <name type="common">Filamentous fungus</name>
    <dbReference type="NCBI Taxonomy" id="13706"/>
    <lineage>
        <taxon>Eukaryota</taxon>
        <taxon>Fungi</taxon>
        <taxon>Fungi incertae sedis</taxon>
        <taxon>Mucoromycota</taxon>
        <taxon>Mucoromycotina</taxon>
        <taxon>Mucoromycetes</taxon>
        <taxon>Mucorales</taxon>
        <taxon>Syncephalastraceae</taxon>
        <taxon>Syncephalastrum</taxon>
    </lineage>
</organism>
<dbReference type="InParanoid" id="A0A1X2HQ65"/>
<feature type="domain" description="Peptidase C51" evidence="2">
    <location>
        <begin position="104"/>
        <end position="229"/>
    </location>
</feature>
<dbReference type="AlphaFoldDB" id="A0A1X2HQ65"/>
<dbReference type="SUPFAM" id="SSF54001">
    <property type="entry name" value="Cysteine proteinases"/>
    <property type="match status" value="1"/>
</dbReference>
<keyword evidence="4" id="KW-1185">Reference proteome</keyword>